<keyword evidence="5" id="KW-0067">ATP-binding</keyword>
<evidence type="ECO:0000256" key="2">
    <source>
        <dbReference type="ARBA" id="ARBA00022553"/>
    </source>
</evidence>
<keyword evidence="9" id="KW-0472">Membrane</keyword>
<dbReference type="GO" id="GO:0046872">
    <property type="term" value="F:metal ion binding"/>
    <property type="evidence" value="ECO:0007669"/>
    <property type="project" value="UniProtKB-KW"/>
</dbReference>
<reference evidence="11 12" key="1">
    <citation type="submission" date="2014-04" db="EMBL/GenBank/DDBJ databases">
        <title>A new species of microsporidia sheds light on the evolution of extreme parasitism.</title>
        <authorList>
            <person name="Haag K.L."/>
            <person name="James T.Y."/>
            <person name="Larsson R."/>
            <person name="Schaer T.M."/>
            <person name="Refardt D."/>
            <person name="Pombert J.-F."/>
            <person name="Ebert D."/>
        </authorList>
    </citation>
    <scope>NUCLEOTIDE SEQUENCE [LARGE SCALE GENOMIC DNA]</scope>
    <source>
        <strain evidence="11 12">UGP3</strain>
        <tissue evidence="11">Spores</tissue>
    </source>
</reference>
<keyword evidence="9" id="KW-0812">Transmembrane</keyword>
<dbReference type="Gene3D" id="3.80.10.10">
    <property type="entry name" value="Ribonuclease Inhibitor"/>
    <property type="match status" value="1"/>
</dbReference>
<comment type="caution">
    <text evidence="11">The sequence shown here is derived from an EMBL/GenBank/DDBJ whole genome shotgun (WGS) entry which is preliminary data.</text>
</comment>
<dbReference type="GO" id="GO:0005524">
    <property type="term" value="F:ATP binding"/>
    <property type="evidence" value="ECO:0007669"/>
    <property type="project" value="UniProtKB-KW"/>
</dbReference>
<dbReference type="GO" id="GO:0016020">
    <property type="term" value="C:membrane"/>
    <property type="evidence" value="ECO:0007669"/>
    <property type="project" value="UniProtKB-SubCell"/>
</dbReference>
<dbReference type="HOGENOM" id="CLU_298026_0_0_1"/>
<dbReference type="InterPro" id="IPR006544">
    <property type="entry name" value="P-type_TPase_V"/>
</dbReference>
<dbReference type="AlphaFoldDB" id="A0A098VVB4"/>
<keyword evidence="9" id="KW-1133">Transmembrane helix</keyword>
<feature type="transmembrane region" description="Helical" evidence="9">
    <location>
        <begin position="176"/>
        <end position="193"/>
    </location>
</feature>
<feature type="transmembrane region" description="Helical" evidence="9">
    <location>
        <begin position="715"/>
        <end position="736"/>
    </location>
</feature>
<dbReference type="RefSeq" id="XP_013239235.1">
    <property type="nucleotide sequence ID" value="XM_013383781.1"/>
</dbReference>
<evidence type="ECO:0000256" key="5">
    <source>
        <dbReference type="ARBA" id="ARBA00022840"/>
    </source>
</evidence>
<dbReference type="GO" id="GO:0019829">
    <property type="term" value="F:ATPase-coupled monoatomic cation transmembrane transporter activity"/>
    <property type="evidence" value="ECO:0007669"/>
    <property type="project" value="TreeGrafter"/>
</dbReference>
<dbReference type="InterPro" id="IPR059000">
    <property type="entry name" value="ATPase_P-type_domA"/>
</dbReference>
<feature type="transmembrane region" description="Helical" evidence="9">
    <location>
        <begin position="673"/>
        <end position="695"/>
    </location>
</feature>
<dbReference type="Pfam" id="PF00122">
    <property type="entry name" value="E1-E2_ATPase"/>
    <property type="match status" value="1"/>
</dbReference>
<sequence>MNVRLVLGNVMNEKYIKIALLCLILTFFSLLVYLPVLKRNESKPKTSEVSDSMASIVRWAEDKSVNAQKEFFSHFRSFKASVLLFLSKNKHYSNTRVLWIASDSIFLLLINLLIRKNRILYPQLSSIGRRFSLLMAIRLLFRGFITLFSEDRQIFPYFELLMSLSIASVYVHVRGIFVTLFSVVSINMLFLYARRELFIDTKQHDPFWKPEQNLETDILDLVPRLELGNHQPPLRMLKSPERAYGASLSLGMGLGSLLYNRYNRAIERRELNWVRFANISVNHFEAIPGVFSDFRQLQWLEATDNPIFLLEISSLPPSLIGLSLSNCKLIIAHWDKNTICTLRYLNLSTNALSMLPSEPLEAPFLEVIDLSGNLDLNVVVEDFILQMPNLELIILPNGDRYYPKGNREIPISQLTTADAICRHLNQFYHIAQDPLADHLLVNQDFQDLFQAKAKFIQLLFIALIFQPLLFGIFFDPVSIARPMSQTIPIKFPMLSQLQLLRRLPRWKHGFVLPFILGTTAWFSAWYSVRFKAYYSLSINSYQEELLSISLSILIAGILLGWSFLYRNTKLYAMQAFTPAISKNDYFATSVALENSLSVVLDIVDLQYTKLSEEAFIEYCSIRIWIPFGKSNANNLCATPATHSLKLGKSGLSTSQMVEEALLRFGPNKKKIEIAFWPFFWNLILIPSNFFFLFVSGFEAVIDCSSIDGLKNVLSFIRPTIIFGFPIFTRAFMEIWVHSSKYDVIAMVLDLYRFIPLDSTKILVKRQGNHEKYISHSELLPGDLVFITMAGIIPADMLILEGQAVISEAMLTGESVPVQKIAAPTEILNAILGGRKSNIDEISKYVLYDGTFMQAISSESSCVRRIKAIVLATGFSTRKGSIIQTIRIGTRRAFSTSSNAQLSIIASTIAIVSIASIYLKEFLFKIGDYILDMLIDLYKVNIGNRFDKYLSVVELEDYGESATLFKHSSSEHSIWTLFSSSLLAVGRGKIYLASYFEFTHHIAMKLFSMTD</sequence>
<dbReference type="Proteomes" id="UP000029725">
    <property type="component" value="Unassembled WGS sequence"/>
</dbReference>
<feature type="non-terminal residue" evidence="11">
    <location>
        <position position="1010"/>
    </location>
</feature>
<feature type="transmembrane region" description="Helical" evidence="9">
    <location>
        <begin position="120"/>
        <end position="141"/>
    </location>
</feature>
<evidence type="ECO:0000259" key="10">
    <source>
        <dbReference type="Pfam" id="PF00122"/>
    </source>
</evidence>
<evidence type="ECO:0000256" key="8">
    <source>
        <dbReference type="ARBA" id="ARBA00049360"/>
    </source>
</evidence>
<keyword evidence="2" id="KW-0597">Phosphoprotein</keyword>
<name>A0A098VVB4_9MICR</name>
<proteinExistence type="predicted"/>
<feature type="transmembrane region" description="Helical" evidence="9">
    <location>
        <begin position="97"/>
        <end position="114"/>
    </location>
</feature>
<keyword evidence="7" id="KW-1278">Translocase</keyword>
<dbReference type="GO" id="GO:0140358">
    <property type="term" value="F:P-type transmembrane transporter activity"/>
    <property type="evidence" value="ECO:0007669"/>
    <property type="project" value="InterPro"/>
</dbReference>
<feature type="transmembrane region" description="Helical" evidence="9">
    <location>
        <begin position="455"/>
        <end position="474"/>
    </location>
</feature>
<evidence type="ECO:0000256" key="9">
    <source>
        <dbReference type="SAM" id="Phobius"/>
    </source>
</evidence>
<feature type="transmembrane region" description="Helical" evidence="9">
    <location>
        <begin position="548"/>
        <end position="565"/>
    </location>
</feature>
<feature type="transmembrane region" description="Helical" evidence="9">
    <location>
        <begin position="899"/>
        <end position="918"/>
    </location>
</feature>
<evidence type="ECO:0000256" key="7">
    <source>
        <dbReference type="ARBA" id="ARBA00022967"/>
    </source>
</evidence>
<dbReference type="PANTHER" id="PTHR45630">
    <property type="entry name" value="CATION-TRANSPORTING ATPASE-RELATED"/>
    <property type="match status" value="1"/>
</dbReference>
<keyword evidence="3" id="KW-0479">Metal-binding</keyword>
<gene>
    <name evidence="11" type="ORF">DI09_134p70</name>
</gene>
<feature type="transmembrane region" description="Helical" evidence="9">
    <location>
        <begin position="510"/>
        <end position="528"/>
    </location>
</feature>
<keyword evidence="6" id="KW-0460">Magnesium</keyword>
<dbReference type="InterPro" id="IPR032675">
    <property type="entry name" value="LRR_dom_sf"/>
</dbReference>
<dbReference type="OrthoDB" id="48943at2759"/>
<evidence type="ECO:0000256" key="4">
    <source>
        <dbReference type="ARBA" id="ARBA00022741"/>
    </source>
</evidence>
<accession>A0A098VVB4</accession>
<comment type="subcellular location">
    <subcellularLocation>
        <location evidence="1">Membrane</location>
        <topology evidence="1">Multi-pass membrane protein</topology>
    </subcellularLocation>
</comment>
<dbReference type="EMBL" id="JMKJ01000038">
    <property type="protein sequence ID" value="KGG52799.1"/>
    <property type="molecule type" value="Genomic_DNA"/>
</dbReference>
<feature type="domain" description="P-type ATPase A" evidence="10">
    <location>
        <begin position="762"/>
        <end position="885"/>
    </location>
</feature>
<dbReference type="SUPFAM" id="SSF52058">
    <property type="entry name" value="L domain-like"/>
    <property type="match status" value="1"/>
</dbReference>
<evidence type="ECO:0000256" key="1">
    <source>
        <dbReference type="ARBA" id="ARBA00004141"/>
    </source>
</evidence>
<dbReference type="Gene3D" id="2.70.150.10">
    <property type="entry name" value="Calcium-transporting ATPase, cytoplasmic transduction domain A"/>
    <property type="match status" value="1"/>
</dbReference>
<evidence type="ECO:0000313" key="12">
    <source>
        <dbReference type="Proteomes" id="UP000029725"/>
    </source>
</evidence>
<dbReference type="PANTHER" id="PTHR45630:SF8">
    <property type="entry name" value="CATION-TRANSPORTING ATPASE"/>
    <property type="match status" value="1"/>
</dbReference>
<organism evidence="11 12">
    <name type="scientific">Mitosporidium daphniae</name>
    <dbReference type="NCBI Taxonomy" id="1485682"/>
    <lineage>
        <taxon>Eukaryota</taxon>
        <taxon>Fungi</taxon>
        <taxon>Fungi incertae sedis</taxon>
        <taxon>Microsporidia</taxon>
        <taxon>Mitosporidium</taxon>
    </lineage>
</organism>
<dbReference type="VEuPathDB" id="MicrosporidiaDB:DI09_134p70"/>
<protein>
    <recommendedName>
        <fullName evidence="10">P-type ATPase A domain-containing protein</fullName>
    </recommendedName>
</protein>
<dbReference type="SUPFAM" id="SSF81653">
    <property type="entry name" value="Calcium ATPase, transduction domain A"/>
    <property type="match status" value="1"/>
</dbReference>
<comment type="catalytic activity">
    <reaction evidence="8">
        <text>ATP + H2O = ADP + phosphate + H(+)</text>
        <dbReference type="Rhea" id="RHEA:13065"/>
        <dbReference type="ChEBI" id="CHEBI:15377"/>
        <dbReference type="ChEBI" id="CHEBI:15378"/>
        <dbReference type="ChEBI" id="CHEBI:30616"/>
        <dbReference type="ChEBI" id="CHEBI:43474"/>
        <dbReference type="ChEBI" id="CHEBI:456216"/>
    </reaction>
</comment>
<evidence type="ECO:0000256" key="6">
    <source>
        <dbReference type="ARBA" id="ARBA00022842"/>
    </source>
</evidence>
<feature type="transmembrane region" description="Helical" evidence="9">
    <location>
        <begin position="15"/>
        <end position="36"/>
    </location>
</feature>
<keyword evidence="12" id="KW-1185">Reference proteome</keyword>
<evidence type="ECO:0000313" key="11">
    <source>
        <dbReference type="EMBL" id="KGG52799.1"/>
    </source>
</evidence>
<dbReference type="GeneID" id="25258321"/>
<dbReference type="InterPro" id="IPR008250">
    <property type="entry name" value="ATPase_P-typ_transduc_dom_A_sf"/>
</dbReference>
<keyword evidence="4" id="KW-0547">Nucleotide-binding</keyword>
<evidence type="ECO:0000256" key="3">
    <source>
        <dbReference type="ARBA" id="ARBA00022723"/>
    </source>
</evidence>